<proteinExistence type="predicted"/>
<evidence type="ECO:0000256" key="2">
    <source>
        <dbReference type="SAM" id="MobiDB-lite"/>
    </source>
</evidence>
<evidence type="ECO:0000256" key="1">
    <source>
        <dbReference type="ARBA" id="ARBA00022729"/>
    </source>
</evidence>
<feature type="domain" description="OmcA-like N-terminal" evidence="4">
    <location>
        <begin position="55"/>
        <end position="206"/>
    </location>
</feature>
<protein>
    <submittedName>
        <fullName evidence="6">OmcA/MtrC family decaheme c-type cytochrome</fullName>
    </submittedName>
</protein>
<accession>A0A8J6UM96</accession>
<dbReference type="Pfam" id="PF22113">
    <property type="entry name" value="Mtrc-MtrF_II-IV_dom"/>
    <property type="match status" value="2"/>
</dbReference>
<keyword evidence="7" id="KW-1185">Reference proteome</keyword>
<dbReference type="InterPro" id="IPR051829">
    <property type="entry name" value="Multiheme_Cytochr_ET"/>
</dbReference>
<evidence type="ECO:0000259" key="4">
    <source>
        <dbReference type="Pfam" id="PF22112"/>
    </source>
</evidence>
<keyword evidence="1 3" id="KW-0732">Signal</keyword>
<feature type="signal peptide" evidence="3">
    <location>
        <begin position="1"/>
        <end position="17"/>
    </location>
</feature>
<dbReference type="InterPro" id="IPR054337">
    <property type="entry name" value="Mtrc-MtrF-like_dom_II/IV"/>
</dbReference>
<feature type="region of interest" description="Disordered" evidence="2">
    <location>
        <begin position="23"/>
        <end position="46"/>
    </location>
</feature>
<dbReference type="GO" id="GO:0016491">
    <property type="term" value="F:oxidoreductase activity"/>
    <property type="evidence" value="ECO:0007669"/>
    <property type="project" value="TreeGrafter"/>
</dbReference>
<evidence type="ECO:0000313" key="7">
    <source>
        <dbReference type="Proteomes" id="UP000638014"/>
    </source>
</evidence>
<dbReference type="InterPro" id="IPR054336">
    <property type="entry name" value="OmcA-like_N"/>
</dbReference>
<evidence type="ECO:0000259" key="5">
    <source>
        <dbReference type="Pfam" id="PF22113"/>
    </source>
</evidence>
<feature type="domain" description="Outer membrane cytochrome MtrC/MtrF-like" evidence="5">
    <location>
        <begin position="218"/>
        <end position="319"/>
    </location>
</feature>
<gene>
    <name evidence="6" type="ORF">IC617_12580</name>
</gene>
<dbReference type="PANTHER" id="PTHR35038">
    <property type="entry name" value="DISSIMILATORY SULFITE REDUCTASE SIRA"/>
    <property type="match status" value="1"/>
</dbReference>
<feature type="domain" description="Outer membrane cytochrome MtrC/MtrF-like" evidence="5">
    <location>
        <begin position="541"/>
        <end position="741"/>
    </location>
</feature>
<organism evidence="6 7">
    <name type="scientific">Neiella litorisoli</name>
    <dbReference type="NCBI Taxonomy" id="2771431"/>
    <lineage>
        <taxon>Bacteria</taxon>
        <taxon>Pseudomonadati</taxon>
        <taxon>Pseudomonadota</taxon>
        <taxon>Gammaproteobacteria</taxon>
        <taxon>Alteromonadales</taxon>
        <taxon>Echinimonadaceae</taxon>
        <taxon>Neiella</taxon>
    </lineage>
</organism>
<dbReference type="Pfam" id="PF22112">
    <property type="entry name" value="OmcA-like_N"/>
    <property type="match status" value="1"/>
</dbReference>
<dbReference type="InterPro" id="IPR020014">
    <property type="entry name" value="Decahaem_cyt-c_OmcA/MtrC"/>
</dbReference>
<feature type="chain" id="PRO_5035167118" evidence="3">
    <location>
        <begin position="18"/>
        <end position="743"/>
    </location>
</feature>
<evidence type="ECO:0000313" key="6">
    <source>
        <dbReference type="EMBL" id="MBD1390270.1"/>
    </source>
</evidence>
<dbReference type="Gene3D" id="1.10.720.180">
    <property type="match status" value="1"/>
</dbReference>
<dbReference type="PANTHER" id="PTHR35038:SF6">
    <property type="entry name" value="SURFACE LOCALIZED DECAHEME CYTOCHROME C LIPOPROTEIN"/>
    <property type="match status" value="1"/>
</dbReference>
<dbReference type="NCBIfam" id="TIGR03507">
    <property type="entry name" value="decahem_SO1788"/>
    <property type="match status" value="1"/>
</dbReference>
<dbReference type="EMBL" id="JACXAF010000016">
    <property type="protein sequence ID" value="MBD1390270.1"/>
    <property type="molecule type" value="Genomic_DNA"/>
</dbReference>
<dbReference type="SUPFAM" id="SSF48695">
    <property type="entry name" value="Multiheme cytochromes"/>
    <property type="match status" value="1"/>
</dbReference>
<dbReference type="AlphaFoldDB" id="A0A8J6UM96"/>
<reference evidence="6" key="1">
    <citation type="submission" date="2020-09" db="EMBL/GenBank/DDBJ databases">
        <title>A novel bacterium of genus Neiella, isolated from South China Sea.</title>
        <authorList>
            <person name="Huang H."/>
            <person name="Mo K."/>
            <person name="Hu Y."/>
        </authorList>
    </citation>
    <scope>NUCLEOTIDE SEQUENCE</scope>
    <source>
        <strain evidence="6">HB171785</strain>
    </source>
</reference>
<dbReference type="RefSeq" id="WP_191145344.1">
    <property type="nucleotide sequence ID" value="NZ_JACXAF010000016.1"/>
</dbReference>
<dbReference type="PROSITE" id="PS51257">
    <property type="entry name" value="PROKAR_LIPOPROTEIN"/>
    <property type="match status" value="1"/>
</dbReference>
<comment type="caution">
    <text evidence="6">The sequence shown here is derived from an EMBL/GenBank/DDBJ whole genome shotgun (WGS) entry which is preliminary data.</text>
</comment>
<dbReference type="InterPro" id="IPR036280">
    <property type="entry name" value="Multihaem_cyt_sf"/>
</dbReference>
<sequence length="743" mass="78992">MALLRNILIMVGLTMLAGCGGGGSSGSAVQTPTPSNPTPVPTTSFSDAGEIQSAVLSAAVNSGFVEIEFQLVDENGVGIADLAASDLRLTLAKLGPSAQGNLTGHWQSYINQIEQPGVGPGTEPKLQATSENATAGELTNNLDGTYHYRFAQSVEISDQEILAQAKTEGLDLSYLPSVTHRVGMQFANTPTPLNVTFDWNPASGLTEYEGVFGQHISATESCNSCHQQLALHGGGRVEVKYCVTCHNPGSTDANSGNTVNFKTMVHKIHMGRDLPSVQAGGVYQIYGFRDSLHDYSTLGFPGDVLECTQCHAGNATAQTDDVITFSGDNWREYASVQACGSCHDDVDFADHYGGQSNDDNCRSCHQTTGVAGSIEQVHRNLNREASAQFAAVIHEIRDTAPGQFPVVRFSIVDPTNNNHAYDILNDSVWTQPNGASRLYVDIGWDTQDYSNTGNQGNNANAVEINALTQAVAVGDGSFEVTSSVAIPDGTLEPNIAAKGSGAVNIEGHPASDVGNGVVERVAMTNEVAYFTIDDASALARRQVADLDSCLTCHGQLSFHGANRTDNLETCAICHNPRNTDKRVREVALNPPSDGKDEESLDFKTMIHGIHAADMREQPLQLVGFGGFNTYVFDSDHVHYPRDLADCQGCHIEGTYGLPSTQVLATTVSTGVSIADPTDDIVTSSNAAVCSSCHDSSSAKLHMEQNGASFATSQAEIDAGVVLEQCSVCHGSGRVYDVEVVHRR</sequence>
<evidence type="ECO:0000256" key="3">
    <source>
        <dbReference type="SAM" id="SignalP"/>
    </source>
</evidence>
<dbReference type="Proteomes" id="UP000638014">
    <property type="component" value="Unassembled WGS sequence"/>
</dbReference>
<dbReference type="Gene3D" id="3.90.10.10">
    <property type="entry name" value="Cytochrome C3"/>
    <property type="match status" value="1"/>
</dbReference>
<name>A0A8J6UM96_9GAMM</name>